<evidence type="ECO:0008006" key="8">
    <source>
        <dbReference type="Google" id="ProtNLM"/>
    </source>
</evidence>
<evidence type="ECO:0000256" key="5">
    <source>
        <dbReference type="ARBA" id="ARBA00023136"/>
    </source>
</evidence>
<evidence type="ECO:0000256" key="4">
    <source>
        <dbReference type="ARBA" id="ARBA00022989"/>
    </source>
</evidence>
<keyword evidence="2" id="KW-1003">Cell membrane</keyword>
<comment type="subcellular location">
    <subcellularLocation>
        <location evidence="1">Cell membrane</location>
    </subcellularLocation>
</comment>
<organism evidence="6 7">
    <name type="scientific">Roseicella frigidaeris</name>
    <dbReference type="NCBI Taxonomy" id="2230885"/>
    <lineage>
        <taxon>Bacteria</taxon>
        <taxon>Pseudomonadati</taxon>
        <taxon>Pseudomonadota</taxon>
        <taxon>Alphaproteobacteria</taxon>
        <taxon>Acetobacterales</taxon>
        <taxon>Roseomonadaceae</taxon>
        <taxon>Roseicella</taxon>
    </lineage>
</organism>
<dbReference type="GO" id="GO:0016020">
    <property type="term" value="C:membrane"/>
    <property type="evidence" value="ECO:0007669"/>
    <property type="project" value="InterPro"/>
</dbReference>
<proteinExistence type="predicted"/>
<name>A0A327M4T6_9PROT</name>
<dbReference type="GO" id="GO:0044781">
    <property type="term" value="P:bacterial-type flagellum organization"/>
    <property type="evidence" value="ECO:0007669"/>
    <property type="project" value="InterPro"/>
</dbReference>
<evidence type="ECO:0000256" key="3">
    <source>
        <dbReference type="ARBA" id="ARBA00022692"/>
    </source>
</evidence>
<keyword evidence="5" id="KW-0472">Membrane</keyword>
<dbReference type="Pfam" id="PF04347">
    <property type="entry name" value="FliO"/>
    <property type="match status" value="1"/>
</dbReference>
<evidence type="ECO:0000256" key="1">
    <source>
        <dbReference type="ARBA" id="ARBA00004236"/>
    </source>
</evidence>
<dbReference type="Proteomes" id="UP000249065">
    <property type="component" value="Unassembled WGS sequence"/>
</dbReference>
<keyword evidence="7" id="KW-1185">Reference proteome</keyword>
<dbReference type="EMBL" id="QLIX01000019">
    <property type="protein sequence ID" value="RAI57314.1"/>
    <property type="molecule type" value="Genomic_DNA"/>
</dbReference>
<evidence type="ECO:0000256" key="2">
    <source>
        <dbReference type="ARBA" id="ARBA00022475"/>
    </source>
</evidence>
<keyword evidence="3" id="KW-0812">Transmembrane</keyword>
<dbReference type="AlphaFoldDB" id="A0A327M4T6"/>
<keyword evidence="4" id="KW-1133">Transmembrane helix</keyword>
<dbReference type="OrthoDB" id="7220053at2"/>
<protein>
    <recommendedName>
        <fullName evidence="8">Flagellar biosynthetic protein FliO</fullName>
    </recommendedName>
</protein>
<evidence type="ECO:0000313" key="6">
    <source>
        <dbReference type="EMBL" id="RAI57314.1"/>
    </source>
</evidence>
<sequence length="79" mass="8556">MLRAGGALAVLVVPLWLATRALRGRRRSRPGHRLALAESLALDPRRRLLLVRCDGRELLLLTGGSQDAVIGWLPGPGAR</sequence>
<evidence type="ECO:0000313" key="7">
    <source>
        <dbReference type="Proteomes" id="UP000249065"/>
    </source>
</evidence>
<reference evidence="7" key="1">
    <citation type="submission" date="2018-06" db="EMBL/GenBank/DDBJ databases">
        <authorList>
            <person name="Khan S.A."/>
        </authorList>
    </citation>
    <scope>NUCLEOTIDE SEQUENCE [LARGE SCALE GENOMIC DNA]</scope>
    <source>
        <strain evidence="7">DB-1506</strain>
    </source>
</reference>
<comment type="caution">
    <text evidence="6">The sequence shown here is derived from an EMBL/GenBank/DDBJ whole genome shotgun (WGS) entry which is preliminary data.</text>
</comment>
<dbReference type="InterPro" id="IPR022781">
    <property type="entry name" value="Flagellar_biosynth_FliO"/>
</dbReference>
<accession>A0A327M4T6</accession>
<gene>
    <name evidence="6" type="ORF">DOO78_19710</name>
</gene>